<comment type="caution">
    <text evidence="7">The sequence shown here is derived from an EMBL/GenBank/DDBJ whole genome shotgun (WGS) entry which is preliminary data.</text>
</comment>
<dbReference type="AlphaFoldDB" id="A0A4V1XXX1"/>
<feature type="region of interest" description="Disordered" evidence="5">
    <location>
        <begin position="422"/>
        <end position="457"/>
    </location>
</feature>
<feature type="coiled-coil region" evidence="4">
    <location>
        <begin position="504"/>
        <end position="531"/>
    </location>
</feature>
<dbReference type="Gene3D" id="3.40.50.300">
    <property type="entry name" value="P-loop containing nucleotide triphosphate hydrolases"/>
    <property type="match status" value="2"/>
</dbReference>
<comment type="subunit">
    <text evidence="2">Heterodimer of SbcC and SbcD.</text>
</comment>
<dbReference type="RefSeq" id="WP_134720990.1">
    <property type="nucleotide sequence ID" value="NZ_SDKM01000073.1"/>
</dbReference>
<feature type="coiled-coil region" evidence="4">
    <location>
        <begin position="281"/>
        <end position="317"/>
    </location>
</feature>
<dbReference type="OrthoDB" id="9795626at2"/>
<keyword evidence="4" id="KW-0175">Coiled coil</keyword>
<dbReference type="Pfam" id="PF13476">
    <property type="entry name" value="AAA_23"/>
    <property type="match status" value="1"/>
</dbReference>
<dbReference type="SUPFAM" id="SSF52540">
    <property type="entry name" value="P-loop containing nucleoside triphosphate hydrolases"/>
    <property type="match status" value="1"/>
</dbReference>
<evidence type="ECO:0000256" key="1">
    <source>
        <dbReference type="ARBA" id="ARBA00006930"/>
    </source>
</evidence>
<evidence type="ECO:0000313" key="8">
    <source>
        <dbReference type="Proteomes" id="UP000295198"/>
    </source>
</evidence>
<evidence type="ECO:0000256" key="4">
    <source>
        <dbReference type="SAM" id="Coils"/>
    </source>
</evidence>
<dbReference type="InterPro" id="IPR027417">
    <property type="entry name" value="P-loop_NTPase"/>
</dbReference>
<comment type="similarity">
    <text evidence="1">Belongs to the SMC family. SbcC subfamily.</text>
</comment>
<evidence type="ECO:0000313" key="7">
    <source>
        <dbReference type="EMBL" id="RYP81229.1"/>
    </source>
</evidence>
<feature type="coiled-coil region" evidence="4">
    <location>
        <begin position="206"/>
        <end position="237"/>
    </location>
</feature>
<dbReference type="GO" id="GO:0006302">
    <property type="term" value="P:double-strand break repair"/>
    <property type="evidence" value="ECO:0007669"/>
    <property type="project" value="InterPro"/>
</dbReference>
<evidence type="ECO:0000256" key="5">
    <source>
        <dbReference type="SAM" id="MobiDB-lite"/>
    </source>
</evidence>
<dbReference type="PANTHER" id="PTHR32114:SF2">
    <property type="entry name" value="ABC TRANSPORTER ABCH.3"/>
    <property type="match status" value="1"/>
</dbReference>
<feature type="compositionally biased region" description="Low complexity" evidence="5">
    <location>
        <begin position="428"/>
        <end position="437"/>
    </location>
</feature>
<feature type="domain" description="Rad50/SbcC-type AAA" evidence="6">
    <location>
        <begin position="5"/>
        <end position="229"/>
    </location>
</feature>
<sequence>MRPLRLDLEGFGTFRDPMTLDFSDSDYFALVGATGSGKTTIIDAVCFALYGSAPRWPRRNQVSLAMAPSTGHTRVSLVFENGGHRYAAIRVLARAARGQVTTKQSRLIELAPDSTIDGDLGDVLDAEIAALADSPEGMADAVESLLGLSWDHFIQCVVLPQGGFAKFLHAPKSERQDLLVSLLGLSVYSRVGQRANQVAKEAAIRAQTLAAEMAKYADATEEAEEAARRRADELTRLQSGLPQVLEPWLHADQAVATRVAETRALVELKGDLATVTPPSDLEQLASQRTAALAELAEAAAKTEAKETDEALAEANADEAGDAATWRELVELHGRAAALTTQLTASGKRLAAATKALGTAHESNSNAVAAEAAAAGELETVRDAHRADELAHSLVPGEACPVCLQEVAVVPKRPRHKGIAEAEDSLAQARSRVSASARGQALAERDQGNAEDEGARLGSELDQVRVKLEDAPPADEAARLLELSKTAQADLTAARKESRIALESQRKTEKALKELETRYTAAGRELGQLRDRFAEQRPPTLTGDHVADWETFMSWARVTNDDVATKLAASSAAAEQAEQVAAQRRGDVLETLASGGIAAPSSLTEVSVSTAVANALTAAQLAVERVQERRSHAARLAGDVAESQQAERLNRELGLLLSARNFERWMVEEALQSMVTEASATLNELSNGQFELTVDAKQDLLVVDHNDASSQRPVQTLSGGETFQASLALALALSSQIAGLSSGGGQLDTILLDEGFGTLDASTLDVVASTLEQLSGGGERTVGLVTHVAALADRVPVRFQVTREGSKSRVEKVWS</sequence>
<gene>
    <name evidence="7" type="ORF">EKO23_23875</name>
</gene>
<evidence type="ECO:0000259" key="6">
    <source>
        <dbReference type="Pfam" id="PF13476"/>
    </source>
</evidence>
<keyword evidence="8" id="KW-1185">Reference proteome</keyword>
<reference evidence="7 8" key="1">
    <citation type="submission" date="2019-01" db="EMBL/GenBank/DDBJ databases">
        <title>Nocardioides guangzhouensis sp. nov., an actinobacterium isolated from soil.</title>
        <authorList>
            <person name="Fu Y."/>
            <person name="Cai Y."/>
            <person name="Lin Z."/>
            <person name="Chen P."/>
        </authorList>
    </citation>
    <scope>NUCLEOTIDE SEQUENCE [LARGE SCALE GENOMIC DNA]</scope>
    <source>
        <strain evidence="7 8">130</strain>
    </source>
</reference>
<dbReference type="GO" id="GO:0016887">
    <property type="term" value="F:ATP hydrolysis activity"/>
    <property type="evidence" value="ECO:0007669"/>
    <property type="project" value="InterPro"/>
</dbReference>
<dbReference type="Pfam" id="PF13558">
    <property type="entry name" value="SbcC_Walker_B"/>
    <property type="match status" value="1"/>
</dbReference>
<dbReference type="Proteomes" id="UP000295198">
    <property type="component" value="Unassembled WGS sequence"/>
</dbReference>
<name>A0A4V1XXX1_9ACTN</name>
<accession>A0A4V1XXX1</accession>
<protein>
    <recommendedName>
        <fullName evidence="3">Nuclease SbcCD subunit C</fullName>
    </recommendedName>
</protein>
<dbReference type="PANTHER" id="PTHR32114">
    <property type="entry name" value="ABC TRANSPORTER ABCH.3"/>
    <property type="match status" value="1"/>
</dbReference>
<dbReference type="InterPro" id="IPR038729">
    <property type="entry name" value="Rad50/SbcC_AAA"/>
</dbReference>
<dbReference type="EMBL" id="SDKM01000073">
    <property type="protein sequence ID" value="RYP81229.1"/>
    <property type="molecule type" value="Genomic_DNA"/>
</dbReference>
<proteinExistence type="inferred from homology"/>
<evidence type="ECO:0000256" key="3">
    <source>
        <dbReference type="ARBA" id="ARBA00013368"/>
    </source>
</evidence>
<evidence type="ECO:0000256" key="2">
    <source>
        <dbReference type="ARBA" id="ARBA00011322"/>
    </source>
</evidence>
<organism evidence="7 8">
    <name type="scientific">Nocardioides guangzhouensis</name>
    <dbReference type="NCBI Taxonomy" id="2497878"/>
    <lineage>
        <taxon>Bacteria</taxon>
        <taxon>Bacillati</taxon>
        <taxon>Actinomycetota</taxon>
        <taxon>Actinomycetes</taxon>
        <taxon>Propionibacteriales</taxon>
        <taxon>Nocardioidaceae</taxon>
        <taxon>Nocardioides</taxon>
    </lineage>
</organism>